<dbReference type="RefSeq" id="WP_264490000.1">
    <property type="nucleotide sequence ID" value="NZ_JAPDDT010000018.1"/>
</dbReference>
<dbReference type="SMART" id="SM00554">
    <property type="entry name" value="FAS1"/>
    <property type="match status" value="1"/>
</dbReference>
<feature type="domain" description="FAS1" evidence="2">
    <location>
        <begin position="28"/>
        <end position="161"/>
    </location>
</feature>
<evidence type="ECO:0000313" key="3">
    <source>
        <dbReference type="EMBL" id="MCW1925892.1"/>
    </source>
</evidence>
<dbReference type="SUPFAM" id="SSF82153">
    <property type="entry name" value="FAS1 domain"/>
    <property type="match status" value="1"/>
</dbReference>
<comment type="caution">
    <text evidence="3">The sequence shown here is derived from an EMBL/GenBank/DDBJ whole genome shotgun (WGS) entry which is preliminary data.</text>
</comment>
<dbReference type="PANTHER" id="PTHR10900">
    <property type="entry name" value="PERIOSTIN-RELATED"/>
    <property type="match status" value="1"/>
</dbReference>
<dbReference type="Proteomes" id="UP001320876">
    <property type="component" value="Unassembled WGS sequence"/>
</dbReference>
<dbReference type="Pfam" id="PF02469">
    <property type="entry name" value="Fasciclin"/>
    <property type="match status" value="1"/>
</dbReference>
<sequence length="168" mass="18407">MRLLHLLGILLAGLLPLRANESSPAPATAKPLPAALEEAGCGIMAKVIETAGLREKLEKAGPFTCFAPTDEAFKALPAEELKKYLDPARRDELARWAGYLIVESDMTEQDLLRSRRLPTLSGDFLTVWVSKGTIKLDRSATLVRKELPAANGLIHTLDRVIQPPLKED</sequence>
<feature type="signal peptide" evidence="1">
    <location>
        <begin position="1"/>
        <end position="21"/>
    </location>
</feature>
<accession>A0ABT3GQW0</accession>
<reference evidence="3 4" key="1">
    <citation type="submission" date="2022-10" db="EMBL/GenBank/DDBJ databases">
        <title>Luteolibacter arcticus strain CCTCC AB 2014275, whole genome shotgun sequencing project.</title>
        <authorList>
            <person name="Zhao G."/>
            <person name="Shen L."/>
        </authorList>
    </citation>
    <scope>NUCLEOTIDE SEQUENCE [LARGE SCALE GENOMIC DNA]</scope>
    <source>
        <strain evidence="3 4">CCTCC AB 2014275</strain>
    </source>
</reference>
<evidence type="ECO:0000259" key="2">
    <source>
        <dbReference type="PROSITE" id="PS50213"/>
    </source>
</evidence>
<dbReference type="PROSITE" id="PS50213">
    <property type="entry name" value="FAS1"/>
    <property type="match status" value="1"/>
</dbReference>
<dbReference type="InterPro" id="IPR036378">
    <property type="entry name" value="FAS1_dom_sf"/>
</dbReference>
<dbReference type="InterPro" id="IPR000782">
    <property type="entry name" value="FAS1_domain"/>
</dbReference>
<evidence type="ECO:0000313" key="4">
    <source>
        <dbReference type="Proteomes" id="UP001320876"/>
    </source>
</evidence>
<organism evidence="3 4">
    <name type="scientific">Luteolibacter arcticus</name>
    <dbReference type="NCBI Taxonomy" id="1581411"/>
    <lineage>
        <taxon>Bacteria</taxon>
        <taxon>Pseudomonadati</taxon>
        <taxon>Verrucomicrobiota</taxon>
        <taxon>Verrucomicrobiia</taxon>
        <taxon>Verrucomicrobiales</taxon>
        <taxon>Verrucomicrobiaceae</taxon>
        <taxon>Luteolibacter</taxon>
    </lineage>
</organism>
<name>A0ABT3GQW0_9BACT</name>
<keyword evidence="1" id="KW-0732">Signal</keyword>
<keyword evidence="4" id="KW-1185">Reference proteome</keyword>
<dbReference type="PANTHER" id="PTHR10900:SF77">
    <property type="entry name" value="FI19380P1"/>
    <property type="match status" value="1"/>
</dbReference>
<proteinExistence type="predicted"/>
<feature type="chain" id="PRO_5045330065" evidence="1">
    <location>
        <begin position="22"/>
        <end position="168"/>
    </location>
</feature>
<protein>
    <submittedName>
        <fullName evidence="3">Fasciclin domain-containing protein</fullName>
    </submittedName>
</protein>
<dbReference type="InterPro" id="IPR050904">
    <property type="entry name" value="Adhesion/Biosynth-related"/>
</dbReference>
<evidence type="ECO:0000256" key="1">
    <source>
        <dbReference type="SAM" id="SignalP"/>
    </source>
</evidence>
<dbReference type="Gene3D" id="2.30.180.10">
    <property type="entry name" value="FAS1 domain"/>
    <property type="match status" value="1"/>
</dbReference>
<dbReference type="EMBL" id="JAPDDT010000018">
    <property type="protein sequence ID" value="MCW1925892.1"/>
    <property type="molecule type" value="Genomic_DNA"/>
</dbReference>
<gene>
    <name evidence="3" type="ORF">OKA05_25255</name>
</gene>